<dbReference type="Gene3D" id="3.30.465.10">
    <property type="match status" value="1"/>
</dbReference>
<evidence type="ECO:0000313" key="8">
    <source>
        <dbReference type="Proteomes" id="UP000002164"/>
    </source>
</evidence>
<dbReference type="InterPro" id="IPR016169">
    <property type="entry name" value="FAD-bd_PCMH_sub2"/>
</dbReference>
<evidence type="ECO:0000313" key="7">
    <source>
        <dbReference type="EMBL" id="ACA41546.1"/>
    </source>
</evidence>
<dbReference type="InterPro" id="IPR050416">
    <property type="entry name" value="FAD-linked_Oxidoreductase"/>
</dbReference>
<dbReference type="InterPro" id="IPR016166">
    <property type="entry name" value="FAD-bd_PCMH"/>
</dbReference>
<evidence type="ECO:0000256" key="4">
    <source>
        <dbReference type="ARBA" id="ARBA00022827"/>
    </source>
</evidence>
<dbReference type="SUPFAM" id="SSF56176">
    <property type="entry name" value="FAD-binding/transporter-associated domain-like"/>
    <property type="match status" value="1"/>
</dbReference>
<comment type="similarity">
    <text evidence="2">Belongs to the oxygen-dependent FAD-linked oxidoreductase family.</text>
</comment>
<sequence length="456" mass="51917">MIGKGFEVKKAKLTGRIVTPEDPNYEQARTNNNLSNPKYPRIIVFCQRTKDVVNALRWARENNEPFRVRSGRHSYENYSILNKGLVIDISDMNHMAINLQDMSVKIDAGANLGKVYRELWENGVTIPAGTESSVGVVGLTLGGGIGMLSRPFGLTCDNLLEVEIVTASGQDGARIIQANRQNHNDLFWASCGGGGGNFGIVTSLTFKLHAISEVSLFSITWGWDDFELAFNTWQKWAPFTDKRLTSQIELKTKEVGEVVAQGEFVGPTAELKKLLRPLRKAGSPTNIWIKEVPYIKAVEFFDLPSGNQPVLYKRSGSFIERPLPFEAIKRMKDFLTLAPNPNTTIWQQSLRGAISEISPTRTAYYYRNAIMAQEYNTSWKKPAEEKKNIEWVENIRRALSPYTTGDYVNFPDRFIQDWPTAYYGRNFRRLREVKTKYDPFNVFHFPQSIPPIRKWL</sequence>
<dbReference type="Pfam" id="PF08031">
    <property type="entry name" value="BBE"/>
    <property type="match status" value="1"/>
</dbReference>
<evidence type="ECO:0000256" key="2">
    <source>
        <dbReference type="ARBA" id="ARBA00005466"/>
    </source>
</evidence>
<dbReference type="AlphaFoldDB" id="B1HWA7"/>
<proteinExistence type="inferred from homology"/>
<dbReference type="PANTHER" id="PTHR42973:SF39">
    <property type="entry name" value="FAD-BINDING PCMH-TYPE DOMAIN-CONTAINING PROTEIN"/>
    <property type="match status" value="1"/>
</dbReference>
<keyword evidence="3" id="KW-0285">Flavoprotein</keyword>
<comment type="cofactor">
    <cofactor evidence="1">
        <name>FAD</name>
        <dbReference type="ChEBI" id="CHEBI:57692"/>
    </cofactor>
</comment>
<feature type="domain" description="FAD-binding PCMH-type" evidence="6">
    <location>
        <begin position="35"/>
        <end position="211"/>
    </location>
</feature>
<gene>
    <name evidence="7" type="ordered locus">Bsph_4078</name>
</gene>
<accession>B1HWA7</accession>
<keyword evidence="4" id="KW-0274">FAD</keyword>
<dbReference type="GO" id="GO:0050468">
    <property type="term" value="F:reticuline oxidase activity"/>
    <property type="evidence" value="ECO:0007669"/>
    <property type="project" value="UniProtKB-EC"/>
</dbReference>
<organism evidence="7 8">
    <name type="scientific">Lysinibacillus sphaericus (strain C3-41)</name>
    <dbReference type="NCBI Taxonomy" id="444177"/>
    <lineage>
        <taxon>Bacteria</taxon>
        <taxon>Bacillati</taxon>
        <taxon>Bacillota</taxon>
        <taxon>Bacilli</taxon>
        <taxon>Bacillales</taxon>
        <taxon>Bacillaceae</taxon>
        <taxon>Lysinibacillus</taxon>
    </lineage>
</organism>
<reference evidence="7 8" key="1">
    <citation type="journal article" date="2008" name="J. Bacteriol.">
        <title>Complete genome sequence of the mosquitocidal bacterium Bacillus sphaericus C3-41 and comparison with those of closely related Bacillus species.</title>
        <authorList>
            <person name="Hu X."/>
            <person name="Fan W."/>
            <person name="Han B."/>
            <person name="Liu H."/>
            <person name="Zheng D."/>
            <person name="Li Q."/>
            <person name="Dong W."/>
            <person name="Yan J."/>
            <person name="Gao M."/>
            <person name="Berry C."/>
            <person name="Yuan Z."/>
        </authorList>
    </citation>
    <scope>NUCLEOTIDE SEQUENCE [LARGE SCALE GENOMIC DNA]</scope>
    <source>
        <strain evidence="7 8">C3-41</strain>
    </source>
</reference>
<name>B1HWA7_LYSSC</name>
<evidence type="ECO:0000259" key="6">
    <source>
        <dbReference type="PROSITE" id="PS51387"/>
    </source>
</evidence>
<dbReference type="InterPro" id="IPR036318">
    <property type="entry name" value="FAD-bd_PCMH-like_sf"/>
</dbReference>
<evidence type="ECO:0000256" key="1">
    <source>
        <dbReference type="ARBA" id="ARBA00001974"/>
    </source>
</evidence>
<dbReference type="Pfam" id="PF01565">
    <property type="entry name" value="FAD_binding_4"/>
    <property type="match status" value="1"/>
</dbReference>
<dbReference type="EnsemblBacteria" id="ACA41546">
    <property type="protein sequence ID" value="ACA41546"/>
    <property type="gene ID" value="Bsph_4078"/>
</dbReference>
<dbReference type="InterPro" id="IPR006094">
    <property type="entry name" value="Oxid_FAD_bind_N"/>
</dbReference>
<dbReference type="GO" id="GO:0071949">
    <property type="term" value="F:FAD binding"/>
    <property type="evidence" value="ECO:0007669"/>
    <property type="project" value="InterPro"/>
</dbReference>
<dbReference type="PROSITE" id="PS51387">
    <property type="entry name" value="FAD_PCMH"/>
    <property type="match status" value="1"/>
</dbReference>
<dbReference type="EMBL" id="CP000817">
    <property type="protein sequence ID" value="ACA41546.1"/>
    <property type="molecule type" value="Genomic_DNA"/>
</dbReference>
<dbReference type="Proteomes" id="UP000002164">
    <property type="component" value="Chromosome"/>
</dbReference>
<keyword evidence="5 7" id="KW-0560">Oxidoreductase</keyword>
<protein>
    <submittedName>
        <fullName evidence="7">Reticuline oxidase</fullName>
        <ecNumber evidence="7">1.21.3.3</ecNumber>
    </submittedName>
</protein>
<dbReference type="InterPro" id="IPR016167">
    <property type="entry name" value="FAD-bd_PCMH_sub1"/>
</dbReference>
<dbReference type="KEGG" id="lsp:Bsph_4078"/>
<dbReference type="Gene3D" id="3.30.43.10">
    <property type="entry name" value="Uridine Diphospho-n-acetylenolpyruvylglucosamine Reductase, domain 2"/>
    <property type="match status" value="1"/>
</dbReference>
<evidence type="ECO:0000256" key="5">
    <source>
        <dbReference type="ARBA" id="ARBA00023002"/>
    </source>
</evidence>
<dbReference type="Gene3D" id="3.40.462.20">
    <property type="match status" value="1"/>
</dbReference>
<dbReference type="InterPro" id="IPR012951">
    <property type="entry name" value="BBE"/>
</dbReference>
<dbReference type="PANTHER" id="PTHR42973">
    <property type="entry name" value="BINDING OXIDOREDUCTASE, PUTATIVE (AFU_ORTHOLOGUE AFUA_1G17690)-RELATED"/>
    <property type="match status" value="1"/>
</dbReference>
<dbReference type="HOGENOM" id="CLU_018354_10_2_9"/>
<evidence type="ECO:0000256" key="3">
    <source>
        <dbReference type="ARBA" id="ARBA00022630"/>
    </source>
</evidence>
<dbReference type="EC" id="1.21.3.3" evidence="7"/>